<keyword evidence="5" id="KW-1185">Reference proteome</keyword>
<dbReference type="PANTHER" id="PTHR30602:SF12">
    <property type="entry name" value="AMINO-ACID ACETYLTRANSFERASE NAGS1, CHLOROPLASTIC-RELATED"/>
    <property type="match status" value="1"/>
</dbReference>
<dbReference type="SUPFAM" id="SSF55729">
    <property type="entry name" value="Acyl-CoA N-acyltransferases (Nat)"/>
    <property type="match status" value="1"/>
</dbReference>
<dbReference type="OrthoDB" id="9793138at2"/>
<sequence length="151" mass="17253">MEFVKPTLKDIAEMIALVEPEVKKGVILPRSQEEMANTIRSYYVAKVEGRIVGFCALHIYSPSLAEVRSLIVKEEYRSNGIGKGLVELLLEEGKRLGIEEVLVLTYQERFFKALGFSVIEKEEIPNPKIWTDCIKCKHFPKCNEIALLKRI</sequence>
<dbReference type="NCBIfam" id="NF005840">
    <property type="entry name" value="PRK07757.1"/>
    <property type="match status" value="1"/>
</dbReference>
<comment type="caution">
    <text evidence="4">The sequence shown here is derived from an EMBL/GenBank/DDBJ whole genome shotgun (WGS) entry which is preliminary data.</text>
</comment>
<protein>
    <submittedName>
        <fullName evidence="4">N-acetyltransferase</fullName>
    </submittedName>
</protein>
<proteinExistence type="predicted"/>
<organism evidence="4 5">
    <name type="scientific">Helicobacter brantae</name>
    <dbReference type="NCBI Taxonomy" id="375927"/>
    <lineage>
        <taxon>Bacteria</taxon>
        <taxon>Pseudomonadati</taxon>
        <taxon>Campylobacterota</taxon>
        <taxon>Epsilonproteobacteria</taxon>
        <taxon>Campylobacterales</taxon>
        <taxon>Helicobacteraceae</taxon>
        <taxon>Helicobacter</taxon>
    </lineage>
</organism>
<dbReference type="AlphaFoldDB" id="A0A3D8J3U2"/>
<evidence type="ECO:0000256" key="1">
    <source>
        <dbReference type="ARBA" id="ARBA00022679"/>
    </source>
</evidence>
<reference evidence="4 5" key="1">
    <citation type="submission" date="2018-04" db="EMBL/GenBank/DDBJ databases">
        <title>Novel Campyloabacter and Helicobacter Species and Strains.</title>
        <authorList>
            <person name="Mannion A.J."/>
            <person name="Shen Z."/>
            <person name="Fox J.G."/>
        </authorList>
    </citation>
    <scope>NUCLEOTIDE SEQUENCE [LARGE SCALE GENOMIC DNA]</scope>
    <source>
        <strain evidence="4 5">MIT 04-9366</strain>
    </source>
</reference>
<dbReference type="GO" id="GO:0006526">
    <property type="term" value="P:L-arginine biosynthetic process"/>
    <property type="evidence" value="ECO:0007669"/>
    <property type="project" value="InterPro"/>
</dbReference>
<keyword evidence="1 4" id="KW-0808">Transferase</keyword>
<feature type="domain" description="N-acetyltransferase" evidence="3">
    <location>
        <begin position="1"/>
        <end position="140"/>
    </location>
</feature>
<dbReference type="GO" id="GO:0004042">
    <property type="term" value="F:L-glutamate N-acetyltransferase activity"/>
    <property type="evidence" value="ECO:0007669"/>
    <property type="project" value="InterPro"/>
</dbReference>
<evidence type="ECO:0000313" key="5">
    <source>
        <dbReference type="Proteomes" id="UP000257045"/>
    </source>
</evidence>
<dbReference type="Proteomes" id="UP000257045">
    <property type="component" value="Unassembled WGS sequence"/>
</dbReference>
<dbReference type="EMBL" id="NXLV01000001">
    <property type="protein sequence ID" value="RDU72187.1"/>
    <property type="molecule type" value="Genomic_DNA"/>
</dbReference>
<dbReference type="InterPro" id="IPR000182">
    <property type="entry name" value="GNAT_dom"/>
</dbReference>
<evidence type="ECO:0000259" key="3">
    <source>
        <dbReference type="PROSITE" id="PS51186"/>
    </source>
</evidence>
<evidence type="ECO:0000313" key="4">
    <source>
        <dbReference type="EMBL" id="RDU72187.1"/>
    </source>
</evidence>
<accession>A0A3D8J3U2</accession>
<dbReference type="GO" id="GO:0005737">
    <property type="term" value="C:cytoplasm"/>
    <property type="evidence" value="ECO:0007669"/>
    <property type="project" value="InterPro"/>
</dbReference>
<keyword evidence="2" id="KW-0012">Acyltransferase</keyword>
<dbReference type="PANTHER" id="PTHR30602">
    <property type="entry name" value="AMINO-ACID ACETYLTRANSFERASE"/>
    <property type="match status" value="1"/>
</dbReference>
<evidence type="ECO:0000256" key="2">
    <source>
        <dbReference type="ARBA" id="ARBA00023315"/>
    </source>
</evidence>
<dbReference type="InterPro" id="IPR010167">
    <property type="entry name" value="NH2A_AcTrfase"/>
</dbReference>
<dbReference type="PROSITE" id="PS51186">
    <property type="entry name" value="GNAT"/>
    <property type="match status" value="1"/>
</dbReference>
<dbReference type="RefSeq" id="WP_115568817.1">
    <property type="nucleotide sequence ID" value="NZ_NXLV01000001.1"/>
</dbReference>
<dbReference type="Pfam" id="PF00583">
    <property type="entry name" value="Acetyltransf_1"/>
    <property type="match status" value="1"/>
</dbReference>
<dbReference type="InterPro" id="IPR016181">
    <property type="entry name" value="Acyl_CoA_acyltransferase"/>
</dbReference>
<dbReference type="CDD" id="cd04301">
    <property type="entry name" value="NAT_SF"/>
    <property type="match status" value="1"/>
</dbReference>
<name>A0A3D8J3U2_9HELI</name>
<gene>
    <name evidence="4" type="ORF">CQA58_00870</name>
</gene>
<dbReference type="Gene3D" id="3.40.630.30">
    <property type="match status" value="1"/>
</dbReference>